<evidence type="ECO:0000313" key="1">
    <source>
        <dbReference type="EMBL" id="CAK0898461.1"/>
    </source>
</evidence>
<reference evidence="1" key="1">
    <citation type="submission" date="2023-10" db="EMBL/GenBank/DDBJ databases">
        <authorList>
            <person name="Chen Y."/>
            <person name="Shah S."/>
            <person name="Dougan E. K."/>
            <person name="Thang M."/>
            <person name="Chan C."/>
        </authorList>
    </citation>
    <scope>NUCLEOTIDE SEQUENCE [LARGE SCALE GENOMIC DNA]</scope>
</reference>
<name>A0ABN9XJ53_9DINO</name>
<dbReference type="Proteomes" id="UP001189429">
    <property type="component" value="Unassembled WGS sequence"/>
</dbReference>
<sequence length="129" mass="14426">MDWCTNEAMNFTNLGILTLEHNKACAVRVLCGFPIDMCYLRHSLLKFGCDEFGLDIAAGPRFRDRRECSCCICEVRHGRALSQQLRVASSRRLAELAARACAGRFLCHSVPLPLPVGCPCALLWARRRG</sequence>
<keyword evidence="2" id="KW-1185">Reference proteome</keyword>
<feature type="non-terminal residue" evidence="1">
    <location>
        <position position="129"/>
    </location>
</feature>
<comment type="caution">
    <text evidence="1">The sequence shown here is derived from an EMBL/GenBank/DDBJ whole genome shotgun (WGS) entry which is preliminary data.</text>
</comment>
<evidence type="ECO:0000313" key="2">
    <source>
        <dbReference type="Proteomes" id="UP001189429"/>
    </source>
</evidence>
<dbReference type="EMBL" id="CAUYUJ010020476">
    <property type="protein sequence ID" value="CAK0898461.1"/>
    <property type="molecule type" value="Genomic_DNA"/>
</dbReference>
<organism evidence="1 2">
    <name type="scientific">Prorocentrum cordatum</name>
    <dbReference type="NCBI Taxonomy" id="2364126"/>
    <lineage>
        <taxon>Eukaryota</taxon>
        <taxon>Sar</taxon>
        <taxon>Alveolata</taxon>
        <taxon>Dinophyceae</taxon>
        <taxon>Prorocentrales</taxon>
        <taxon>Prorocentraceae</taxon>
        <taxon>Prorocentrum</taxon>
    </lineage>
</organism>
<gene>
    <name evidence="1" type="ORF">PCOR1329_LOCUS76303</name>
</gene>
<protein>
    <submittedName>
        <fullName evidence="1">Uncharacterized protein</fullName>
    </submittedName>
</protein>
<proteinExistence type="predicted"/>
<accession>A0ABN9XJ53</accession>